<keyword evidence="6" id="KW-1185">Reference proteome</keyword>
<sequence>MVFDKIRALLSIAVLVEPLFVACTSTSQLFEGSPFARSCFPTGESNATSAFNSDACKTVRAGYSNETLRFNTIGGYINTQWETCQATGEQCLLDFTNPSNIKAVESPFQCRNGSVPRYFVNVTSPEDIVFGLKSSRDLGLPLIVKNTGHDYKGRSSAPGSIALWMHHLQKIEHDTNFVPEGCSASSEHNAVTIGAGVQFKDLYAFAEANSFTFVGGSDNGVGASGGWVQGGGHGALSNTMGLGVDRVLEFKVVITNGTLLTANACQNTDLFFALRGGGGGTFGVVYESTHLVSPPVTLQVAAVLLSQTNSTLTKGLWKVIIDNSLRWTQEGWGSFVTADSALFLNPVLNSSEANISMLPLLDFGENLNKSGVAGVEVLFQEFPSWGTFFSTFSGTDSAAIGESLALASRLIPEDNFATNDSRQALLDALLAAEEASPGVRFLGSTPFNFAGDGMTSVTDAWRTSIYHVTLIAPFNYNATLEEKKGNYSLASQSIDNLRRLTPDAAYSNEADVHEPNHEVAFWGNHYDKLLGIKRAYDPDHILDCWQCVGWNPSDPRFQCYI</sequence>
<gene>
    <name evidence="5" type="ORF">SCHPADRAFT_1002854</name>
</gene>
<evidence type="ECO:0000259" key="4">
    <source>
        <dbReference type="PROSITE" id="PS51387"/>
    </source>
</evidence>
<dbReference type="InterPro" id="IPR006094">
    <property type="entry name" value="Oxid_FAD_bind_N"/>
</dbReference>
<evidence type="ECO:0000313" key="6">
    <source>
        <dbReference type="Proteomes" id="UP000053477"/>
    </source>
</evidence>
<dbReference type="PANTHER" id="PTHR13878:SF91">
    <property type="entry name" value="FAD BINDING DOMAIN PROTEIN (AFU_ORTHOLOGUE AFUA_6G12070)-RELATED"/>
    <property type="match status" value="1"/>
</dbReference>
<keyword evidence="2" id="KW-0560">Oxidoreductase</keyword>
<feature type="signal peptide" evidence="3">
    <location>
        <begin position="1"/>
        <end position="23"/>
    </location>
</feature>
<dbReference type="Gene3D" id="3.30.465.10">
    <property type="match status" value="2"/>
</dbReference>
<dbReference type="SUPFAM" id="SSF56176">
    <property type="entry name" value="FAD-binding/transporter-associated domain-like"/>
    <property type="match status" value="1"/>
</dbReference>
<dbReference type="GO" id="GO:0016491">
    <property type="term" value="F:oxidoreductase activity"/>
    <property type="evidence" value="ECO:0007669"/>
    <property type="project" value="UniProtKB-KW"/>
</dbReference>
<dbReference type="InterPro" id="IPR016169">
    <property type="entry name" value="FAD-bd_PCMH_sub2"/>
</dbReference>
<dbReference type="InterPro" id="IPR012951">
    <property type="entry name" value="BBE"/>
</dbReference>
<dbReference type="GO" id="GO:0071949">
    <property type="term" value="F:FAD binding"/>
    <property type="evidence" value="ECO:0007669"/>
    <property type="project" value="InterPro"/>
</dbReference>
<feature type="domain" description="FAD-binding PCMH-type" evidence="4">
    <location>
        <begin position="111"/>
        <end position="295"/>
    </location>
</feature>
<evidence type="ECO:0000256" key="3">
    <source>
        <dbReference type="SAM" id="SignalP"/>
    </source>
</evidence>
<dbReference type="InterPro" id="IPR036318">
    <property type="entry name" value="FAD-bd_PCMH-like_sf"/>
</dbReference>
<organism evidence="5 6">
    <name type="scientific">Schizopora paradoxa</name>
    <dbReference type="NCBI Taxonomy" id="27342"/>
    <lineage>
        <taxon>Eukaryota</taxon>
        <taxon>Fungi</taxon>
        <taxon>Dikarya</taxon>
        <taxon>Basidiomycota</taxon>
        <taxon>Agaricomycotina</taxon>
        <taxon>Agaricomycetes</taxon>
        <taxon>Hymenochaetales</taxon>
        <taxon>Schizoporaceae</taxon>
        <taxon>Schizopora</taxon>
    </lineage>
</organism>
<accession>A0A0H2R1E2</accession>
<dbReference type="InParanoid" id="A0A0H2R1E2"/>
<dbReference type="STRING" id="27342.A0A0H2R1E2"/>
<evidence type="ECO:0000256" key="1">
    <source>
        <dbReference type="ARBA" id="ARBA00005466"/>
    </source>
</evidence>
<comment type="similarity">
    <text evidence="1">Belongs to the oxygen-dependent FAD-linked oxidoreductase family.</text>
</comment>
<evidence type="ECO:0000313" key="5">
    <source>
        <dbReference type="EMBL" id="KLO05539.1"/>
    </source>
</evidence>
<feature type="chain" id="PRO_5005201223" evidence="3">
    <location>
        <begin position="24"/>
        <end position="561"/>
    </location>
</feature>
<dbReference type="PROSITE" id="PS51387">
    <property type="entry name" value="FAD_PCMH"/>
    <property type="match status" value="1"/>
</dbReference>
<dbReference type="InterPro" id="IPR050432">
    <property type="entry name" value="FAD-linked_Oxidoreductases_BP"/>
</dbReference>
<keyword evidence="3" id="KW-0732">Signal</keyword>
<evidence type="ECO:0000256" key="2">
    <source>
        <dbReference type="ARBA" id="ARBA00023002"/>
    </source>
</evidence>
<name>A0A0H2R1E2_9AGAM</name>
<dbReference type="AlphaFoldDB" id="A0A0H2R1E2"/>
<reference evidence="5 6" key="1">
    <citation type="submission" date="2015-04" db="EMBL/GenBank/DDBJ databases">
        <title>Complete genome sequence of Schizopora paradoxa KUC8140, a cosmopolitan wood degrader in East Asia.</title>
        <authorList>
            <consortium name="DOE Joint Genome Institute"/>
            <person name="Min B."/>
            <person name="Park H."/>
            <person name="Jang Y."/>
            <person name="Kim J.-J."/>
            <person name="Kim K.H."/>
            <person name="Pangilinan J."/>
            <person name="Lipzen A."/>
            <person name="Riley R."/>
            <person name="Grigoriev I.V."/>
            <person name="Spatafora J.W."/>
            <person name="Choi I.-G."/>
        </authorList>
    </citation>
    <scope>NUCLEOTIDE SEQUENCE [LARGE SCALE GENOMIC DNA]</scope>
    <source>
        <strain evidence="5 6">KUC8140</strain>
    </source>
</reference>
<dbReference type="Pfam" id="PF08031">
    <property type="entry name" value="BBE"/>
    <property type="match status" value="1"/>
</dbReference>
<dbReference type="Proteomes" id="UP000053477">
    <property type="component" value="Unassembled WGS sequence"/>
</dbReference>
<dbReference type="OrthoDB" id="9983560at2759"/>
<protein>
    <submittedName>
        <fullName evidence="5">FAD-binding domain-containing protein</fullName>
    </submittedName>
</protein>
<dbReference type="Pfam" id="PF01565">
    <property type="entry name" value="FAD_binding_4"/>
    <property type="match status" value="1"/>
</dbReference>
<dbReference type="EMBL" id="KQ086295">
    <property type="protein sequence ID" value="KLO05539.1"/>
    <property type="molecule type" value="Genomic_DNA"/>
</dbReference>
<dbReference type="InterPro" id="IPR016166">
    <property type="entry name" value="FAD-bd_PCMH"/>
</dbReference>
<proteinExistence type="inferred from homology"/>
<dbReference type="PANTHER" id="PTHR13878">
    <property type="entry name" value="GULONOLACTONE OXIDASE"/>
    <property type="match status" value="1"/>
</dbReference>